<organism evidence="2 3">
    <name type="scientific">Helianthus annuus</name>
    <name type="common">Common sunflower</name>
    <dbReference type="NCBI Taxonomy" id="4232"/>
    <lineage>
        <taxon>Eukaryota</taxon>
        <taxon>Viridiplantae</taxon>
        <taxon>Streptophyta</taxon>
        <taxon>Embryophyta</taxon>
        <taxon>Tracheophyta</taxon>
        <taxon>Spermatophyta</taxon>
        <taxon>Magnoliopsida</taxon>
        <taxon>eudicotyledons</taxon>
        <taxon>Gunneridae</taxon>
        <taxon>Pentapetalae</taxon>
        <taxon>asterids</taxon>
        <taxon>campanulids</taxon>
        <taxon>Asterales</taxon>
        <taxon>Asteraceae</taxon>
        <taxon>Asteroideae</taxon>
        <taxon>Heliantheae alliance</taxon>
        <taxon>Heliantheae</taxon>
        <taxon>Helianthus</taxon>
    </lineage>
</organism>
<dbReference type="Gramene" id="mRNA:HanXRQr2_Chr10g0465701">
    <property type="protein sequence ID" value="CDS:HanXRQr2_Chr10g0465701.1"/>
    <property type="gene ID" value="HanXRQr2_Chr10g0465701"/>
</dbReference>
<reference evidence="2" key="2">
    <citation type="submission" date="2020-06" db="EMBL/GenBank/DDBJ databases">
        <title>Helianthus annuus Genome sequencing and assembly Release 2.</title>
        <authorList>
            <person name="Gouzy J."/>
            <person name="Langlade N."/>
            <person name="Munos S."/>
        </authorList>
    </citation>
    <scope>NUCLEOTIDE SEQUENCE</scope>
    <source>
        <tissue evidence="2">Leaves</tissue>
    </source>
</reference>
<comment type="caution">
    <text evidence="2">The sequence shown here is derived from an EMBL/GenBank/DDBJ whole genome shotgun (WGS) entry which is preliminary data.</text>
</comment>
<dbReference type="EMBL" id="MNCJ02000325">
    <property type="protein sequence ID" value="KAF5788593.1"/>
    <property type="molecule type" value="Genomic_DNA"/>
</dbReference>
<name>A0A9K3I1K7_HELAN</name>
<evidence type="ECO:0000313" key="2">
    <source>
        <dbReference type="EMBL" id="KAF5788593.1"/>
    </source>
</evidence>
<reference evidence="2" key="1">
    <citation type="journal article" date="2017" name="Nature">
        <title>The sunflower genome provides insights into oil metabolism, flowering and Asterid evolution.</title>
        <authorList>
            <person name="Badouin H."/>
            <person name="Gouzy J."/>
            <person name="Grassa C.J."/>
            <person name="Murat F."/>
            <person name="Staton S.E."/>
            <person name="Cottret L."/>
            <person name="Lelandais-Briere C."/>
            <person name="Owens G.L."/>
            <person name="Carrere S."/>
            <person name="Mayjonade B."/>
            <person name="Legrand L."/>
            <person name="Gill N."/>
            <person name="Kane N.C."/>
            <person name="Bowers J.E."/>
            <person name="Hubner S."/>
            <person name="Bellec A."/>
            <person name="Berard A."/>
            <person name="Berges H."/>
            <person name="Blanchet N."/>
            <person name="Boniface M.C."/>
            <person name="Brunel D."/>
            <person name="Catrice O."/>
            <person name="Chaidir N."/>
            <person name="Claudel C."/>
            <person name="Donnadieu C."/>
            <person name="Faraut T."/>
            <person name="Fievet G."/>
            <person name="Helmstetter N."/>
            <person name="King M."/>
            <person name="Knapp S.J."/>
            <person name="Lai Z."/>
            <person name="Le Paslier M.C."/>
            <person name="Lippi Y."/>
            <person name="Lorenzon L."/>
            <person name="Mandel J.R."/>
            <person name="Marage G."/>
            <person name="Marchand G."/>
            <person name="Marquand E."/>
            <person name="Bret-Mestries E."/>
            <person name="Morien E."/>
            <person name="Nambeesan S."/>
            <person name="Nguyen T."/>
            <person name="Pegot-Espagnet P."/>
            <person name="Pouilly N."/>
            <person name="Raftis F."/>
            <person name="Sallet E."/>
            <person name="Schiex T."/>
            <person name="Thomas J."/>
            <person name="Vandecasteele C."/>
            <person name="Vares D."/>
            <person name="Vear F."/>
            <person name="Vautrin S."/>
            <person name="Crespi M."/>
            <person name="Mangin B."/>
            <person name="Burke J.M."/>
            <person name="Salse J."/>
            <person name="Munos S."/>
            <person name="Vincourt P."/>
            <person name="Rieseberg L.H."/>
            <person name="Langlade N.B."/>
        </authorList>
    </citation>
    <scope>NUCLEOTIDE SEQUENCE</scope>
    <source>
        <tissue evidence="2">Leaves</tissue>
    </source>
</reference>
<accession>A0A9K3I1K7</accession>
<sequence length="68" mass="7370">MNSFPCQMELFLSHTSPNRRKSGPQPLFAPHFGPNLDNPNPQLFSAPHRGPPVVLSPTSLVGCPIGVH</sequence>
<gene>
    <name evidence="2" type="ORF">HanXRQr2_Chr10g0465701</name>
</gene>
<feature type="region of interest" description="Disordered" evidence="1">
    <location>
        <begin position="15"/>
        <end position="40"/>
    </location>
</feature>
<dbReference type="Proteomes" id="UP000215914">
    <property type="component" value="Unassembled WGS sequence"/>
</dbReference>
<protein>
    <submittedName>
        <fullName evidence="2">Uncharacterized protein</fullName>
    </submittedName>
</protein>
<proteinExistence type="predicted"/>
<dbReference type="AlphaFoldDB" id="A0A9K3I1K7"/>
<evidence type="ECO:0000256" key="1">
    <source>
        <dbReference type="SAM" id="MobiDB-lite"/>
    </source>
</evidence>
<evidence type="ECO:0000313" key="3">
    <source>
        <dbReference type="Proteomes" id="UP000215914"/>
    </source>
</evidence>
<keyword evidence="3" id="KW-1185">Reference proteome</keyword>